<keyword evidence="4" id="KW-0410">Iron transport</keyword>
<protein>
    <submittedName>
        <fullName evidence="16">Outer membrane receptor protein involved in Fe transport</fullName>
    </submittedName>
</protein>
<keyword evidence="6" id="KW-0408">Iron</keyword>
<dbReference type="Pfam" id="PF07715">
    <property type="entry name" value="Plug"/>
    <property type="match status" value="1"/>
</dbReference>
<comment type="similarity">
    <text evidence="11 12">Belongs to the TonB-dependent receptor family.</text>
</comment>
<keyword evidence="2 11" id="KW-0813">Transport</keyword>
<dbReference type="Proteomes" id="UP000528945">
    <property type="component" value="Unassembled WGS sequence"/>
</dbReference>
<evidence type="ECO:0000313" key="16">
    <source>
        <dbReference type="EMBL" id="MBB3874983.1"/>
    </source>
</evidence>
<evidence type="ECO:0000256" key="3">
    <source>
        <dbReference type="ARBA" id="ARBA00022452"/>
    </source>
</evidence>
<dbReference type="PANTHER" id="PTHR32552:SF81">
    <property type="entry name" value="TONB-DEPENDENT OUTER MEMBRANE RECEPTOR"/>
    <property type="match status" value="1"/>
</dbReference>
<evidence type="ECO:0000256" key="9">
    <source>
        <dbReference type="ARBA" id="ARBA00023136"/>
    </source>
</evidence>
<evidence type="ECO:0000256" key="11">
    <source>
        <dbReference type="PROSITE-ProRule" id="PRU01360"/>
    </source>
</evidence>
<feature type="domain" description="TonB-dependent receptor-like beta-barrel" evidence="14">
    <location>
        <begin position="340"/>
        <end position="744"/>
    </location>
</feature>
<evidence type="ECO:0000256" key="12">
    <source>
        <dbReference type="RuleBase" id="RU003357"/>
    </source>
</evidence>
<evidence type="ECO:0000256" key="8">
    <source>
        <dbReference type="ARBA" id="ARBA00023077"/>
    </source>
</evidence>
<name>A0AAW3TPU1_9SPHN</name>
<dbReference type="InterPro" id="IPR036942">
    <property type="entry name" value="Beta-barrel_TonB_sf"/>
</dbReference>
<proteinExistence type="inferred from homology"/>
<dbReference type="GO" id="GO:0009279">
    <property type="term" value="C:cell outer membrane"/>
    <property type="evidence" value="ECO:0007669"/>
    <property type="project" value="UniProtKB-SubCell"/>
</dbReference>
<gene>
    <name evidence="16" type="ORF">GGR47_001218</name>
</gene>
<dbReference type="InterPro" id="IPR012910">
    <property type="entry name" value="Plug_dom"/>
</dbReference>
<feature type="domain" description="TonB-dependent receptor plug" evidence="15">
    <location>
        <begin position="69"/>
        <end position="176"/>
    </location>
</feature>
<evidence type="ECO:0000256" key="13">
    <source>
        <dbReference type="SAM" id="MobiDB-lite"/>
    </source>
</evidence>
<accession>A0AAW3TPU1</accession>
<evidence type="ECO:0000256" key="1">
    <source>
        <dbReference type="ARBA" id="ARBA00004571"/>
    </source>
</evidence>
<comment type="caution">
    <text evidence="16">The sequence shown here is derived from an EMBL/GenBank/DDBJ whole genome shotgun (WGS) entry which is preliminary data.</text>
</comment>
<evidence type="ECO:0000256" key="7">
    <source>
        <dbReference type="ARBA" id="ARBA00023065"/>
    </source>
</evidence>
<evidence type="ECO:0000256" key="6">
    <source>
        <dbReference type="ARBA" id="ARBA00023004"/>
    </source>
</evidence>
<keyword evidence="8 12" id="KW-0798">TonB box</keyword>
<keyword evidence="5 11" id="KW-0812">Transmembrane</keyword>
<dbReference type="InterPro" id="IPR000531">
    <property type="entry name" value="Beta-barrel_TonB"/>
</dbReference>
<feature type="compositionally biased region" description="Low complexity" evidence="13">
    <location>
        <begin position="26"/>
        <end position="42"/>
    </location>
</feature>
<evidence type="ECO:0000259" key="14">
    <source>
        <dbReference type="Pfam" id="PF00593"/>
    </source>
</evidence>
<dbReference type="Pfam" id="PF00593">
    <property type="entry name" value="TonB_dep_Rec_b-barrel"/>
    <property type="match status" value="1"/>
</dbReference>
<evidence type="ECO:0000259" key="15">
    <source>
        <dbReference type="Pfam" id="PF07715"/>
    </source>
</evidence>
<dbReference type="RefSeq" id="WP_183949470.1">
    <property type="nucleotide sequence ID" value="NZ_JACIDB010000002.1"/>
</dbReference>
<evidence type="ECO:0000256" key="10">
    <source>
        <dbReference type="ARBA" id="ARBA00023237"/>
    </source>
</evidence>
<keyword evidence="7" id="KW-0406">Ion transport</keyword>
<dbReference type="PANTHER" id="PTHR32552">
    <property type="entry name" value="FERRICHROME IRON RECEPTOR-RELATED"/>
    <property type="match status" value="1"/>
</dbReference>
<dbReference type="Gene3D" id="2.40.170.20">
    <property type="entry name" value="TonB-dependent receptor, beta-barrel domain"/>
    <property type="match status" value="2"/>
</dbReference>
<keyword evidence="3 11" id="KW-1134">Transmembrane beta strand</keyword>
<keyword evidence="10 11" id="KW-0998">Cell outer membrane</keyword>
<keyword evidence="16" id="KW-0675">Receptor</keyword>
<comment type="subcellular location">
    <subcellularLocation>
        <location evidence="1 11">Cell outer membrane</location>
        <topology evidence="1 11">Multi-pass membrane protein</topology>
    </subcellularLocation>
</comment>
<dbReference type="AlphaFoldDB" id="A0AAW3TPU1"/>
<evidence type="ECO:0000256" key="4">
    <source>
        <dbReference type="ARBA" id="ARBA00022496"/>
    </source>
</evidence>
<keyword evidence="17" id="KW-1185">Reference proteome</keyword>
<dbReference type="SUPFAM" id="SSF56935">
    <property type="entry name" value="Porins"/>
    <property type="match status" value="1"/>
</dbReference>
<dbReference type="EMBL" id="JACIDB010000002">
    <property type="protein sequence ID" value="MBB3874983.1"/>
    <property type="molecule type" value="Genomic_DNA"/>
</dbReference>
<evidence type="ECO:0000313" key="17">
    <source>
        <dbReference type="Proteomes" id="UP000528945"/>
    </source>
</evidence>
<feature type="region of interest" description="Disordered" evidence="13">
    <location>
        <begin position="26"/>
        <end position="52"/>
    </location>
</feature>
<dbReference type="InterPro" id="IPR039426">
    <property type="entry name" value="TonB-dep_rcpt-like"/>
</dbReference>
<keyword evidence="9 11" id="KW-0472">Membrane</keyword>
<dbReference type="GO" id="GO:0006826">
    <property type="term" value="P:iron ion transport"/>
    <property type="evidence" value="ECO:0007669"/>
    <property type="project" value="UniProtKB-KW"/>
</dbReference>
<sequence length="768" mass="83258">MKVKLLIGCAVAAVVAQPAQTRAQAQSQAGSASGRAASEAPADPTPEASAAPQAVEDIVVTAQRQSQRLQDVPIAVSAFTSETLERQQIVNPTALQQSLPSITFTKTNFTGSSFTIRGIGDLCTGTTCDQATAVHVNDMPLLSTRLFESEFFDLERVEVLRGPQGTLFGRNATSGVINFITAKPDLNAFHAAGEIEYGNYDSRRARGMLNLPITSTLGIRLAGTYLKRDGYTYNSYNDTHVDDRDLYAVRGTLSWEPTSDTRVDLMGYYFHENDRRARIQKQLCHRDPTGVLGCSPDRLAFERGNGNAVLANVLSSTEFFRIATGSAAAGAFGLGSIYGSDPLATTASPADLRTVSQDYDPTYFAEEEQYQLKLYHDFGKVSFNLTGGYTRNVVDSTTDYTQSVAAPLTNNAGLLQLQNLASLPTGQFNALFPRAGGVNPFAPLARVLIPNGAAGGFCQSAPTTNDGGVYSGASAGCLPNSLDFDRSTGTYRQYSAEGHIDSEFAGAFNFLLGGIYAHQSISDNDYYVTAAGVDYGPGLLPSLAKANGALPATLPPVMFSTPYFRSNADAYRLNSYGVFGEAYLQFSPKVKLTLGARYNHDDKYIRARTTYLIDSAGANPLLPYGATALDQALNYASLDYDVTRAGAQPFAEQNVKFSRLTGRAVLDYRITRDNLVYASYSRGYKSGGINPPVSPIFAVPVTFRPESIDAFEIGSKNTFAGGQLRLNLTGFYYRYKDLQLARIVSRTCQRRSKIRPRWRCKSRPAVEV</sequence>
<dbReference type="PROSITE" id="PS52016">
    <property type="entry name" value="TONB_DEPENDENT_REC_3"/>
    <property type="match status" value="1"/>
</dbReference>
<evidence type="ECO:0000256" key="5">
    <source>
        <dbReference type="ARBA" id="ARBA00022692"/>
    </source>
</evidence>
<organism evidence="16 17">
    <name type="scientific">Sphingomonas aquatilis</name>
    <dbReference type="NCBI Taxonomy" id="93063"/>
    <lineage>
        <taxon>Bacteria</taxon>
        <taxon>Pseudomonadati</taxon>
        <taxon>Pseudomonadota</taxon>
        <taxon>Alphaproteobacteria</taxon>
        <taxon>Sphingomonadales</taxon>
        <taxon>Sphingomonadaceae</taxon>
        <taxon>Sphingomonas</taxon>
    </lineage>
</organism>
<reference evidence="16 17" key="1">
    <citation type="submission" date="2020-08" db="EMBL/GenBank/DDBJ databases">
        <title>Genomic Encyclopedia of Type Strains, Phase IV (KMG-IV): sequencing the most valuable type-strain genomes for metagenomic binning, comparative biology and taxonomic classification.</title>
        <authorList>
            <person name="Goeker M."/>
        </authorList>
    </citation>
    <scope>NUCLEOTIDE SEQUENCE [LARGE SCALE GENOMIC DNA]</scope>
    <source>
        <strain evidence="16 17">DSM 15581</strain>
    </source>
</reference>
<evidence type="ECO:0000256" key="2">
    <source>
        <dbReference type="ARBA" id="ARBA00022448"/>
    </source>
</evidence>